<dbReference type="InterPro" id="IPR002762">
    <property type="entry name" value="CbiX-like"/>
</dbReference>
<dbReference type="SUPFAM" id="SSF53800">
    <property type="entry name" value="Chelatase"/>
    <property type="match status" value="1"/>
</dbReference>
<dbReference type="GO" id="GO:0016829">
    <property type="term" value="F:lyase activity"/>
    <property type="evidence" value="ECO:0007669"/>
    <property type="project" value="UniProtKB-KW"/>
</dbReference>
<dbReference type="CDD" id="cd03416">
    <property type="entry name" value="CbiX_SirB_N"/>
    <property type="match status" value="1"/>
</dbReference>
<sequence length="257" mass="25736">MTTSNGQAGSVQDDIEGTGGRPVLVACSHGTDNVQGQAIIAELVAAVRELLPDVEVLETYVDVQYPQVDEVVGSVAPERGVVIVPLLLSGGFHVHVDIAAAVETRAATGGPTIAARALGPDDRLASILVERLVEAGASQDDSVVVAAAGSSDARAAGDVEKVVASVDAMWNGPVSVGYASAATPRVGVATDLARAGLGGPAHGRVVVASYLLAPGFFLDGIARVGAEIVSAPIGAHPLLAQIVVDRYLAAAAALASA</sequence>
<dbReference type="RefSeq" id="WP_098455047.1">
    <property type="nucleotide sequence ID" value="NZ_PDJG01000001.1"/>
</dbReference>
<reference evidence="3 4" key="1">
    <citation type="submission" date="2017-10" db="EMBL/GenBank/DDBJ databases">
        <title>Sequencing the genomes of 1000 actinobacteria strains.</title>
        <authorList>
            <person name="Klenk H.-P."/>
        </authorList>
    </citation>
    <scope>NUCLEOTIDE SEQUENCE [LARGE SCALE GENOMIC DNA]</scope>
    <source>
        <strain evidence="3 4">DSM 18966</strain>
    </source>
</reference>
<dbReference type="Pfam" id="PF01903">
    <property type="entry name" value="CbiX"/>
    <property type="match status" value="2"/>
</dbReference>
<keyword evidence="4" id="KW-1185">Reference proteome</keyword>
<name>A0A2A9E4Z3_9MICO</name>
<dbReference type="PANTHER" id="PTHR33542">
    <property type="entry name" value="SIROHYDROCHLORIN FERROCHELATASE, CHLOROPLASTIC"/>
    <property type="match status" value="1"/>
</dbReference>
<accession>A0A2A9E4Z3</accession>
<gene>
    <name evidence="3" type="ORF">ATL42_1823</name>
</gene>
<dbReference type="OrthoDB" id="7345302at2"/>
<dbReference type="PANTHER" id="PTHR33542:SF5">
    <property type="entry name" value="FERROCHELATASE CHE1"/>
    <property type="match status" value="1"/>
</dbReference>
<dbReference type="Gene3D" id="3.40.50.1400">
    <property type="match status" value="2"/>
</dbReference>
<comment type="caution">
    <text evidence="3">The sequence shown here is derived from an EMBL/GenBank/DDBJ whole genome shotgun (WGS) entry which is preliminary data.</text>
</comment>
<proteinExistence type="predicted"/>
<dbReference type="GO" id="GO:0046872">
    <property type="term" value="F:metal ion binding"/>
    <property type="evidence" value="ECO:0007669"/>
    <property type="project" value="UniProtKB-KW"/>
</dbReference>
<dbReference type="Proteomes" id="UP000225548">
    <property type="component" value="Unassembled WGS sequence"/>
</dbReference>
<keyword evidence="1" id="KW-0479">Metal-binding</keyword>
<dbReference type="EMBL" id="PDJG01000001">
    <property type="protein sequence ID" value="PFG33924.1"/>
    <property type="molecule type" value="Genomic_DNA"/>
</dbReference>
<keyword evidence="2" id="KW-0456">Lyase</keyword>
<evidence type="ECO:0000313" key="4">
    <source>
        <dbReference type="Proteomes" id="UP000225548"/>
    </source>
</evidence>
<dbReference type="InterPro" id="IPR050963">
    <property type="entry name" value="Sirohydro_Cobaltochel/CbiX"/>
</dbReference>
<organism evidence="3 4">
    <name type="scientific">Sanguibacter antarcticus</name>
    <dbReference type="NCBI Taxonomy" id="372484"/>
    <lineage>
        <taxon>Bacteria</taxon>
        <taxon>Bacillati</taxon>
        <taxon>Actinomycetota</taxon>
        <taxon>Actinomycetes</taxon>
        <taxon>Micrococcales</taxon>
        <taxon>Sanguibacteraceae</taxon>
        <taxon>Sanguibacter</taxon>
    </lineage>
</organism>
<evidence type="ECO:0000313" key="3">
    <source>
        <dbReference type="EMBL" id="PFG33924.1"/>
    </source>
</evidence>
<protein>
    <submittedName>
        <fullName evidence="3">Sirohydrochlorin ferrochelatase</fullName>
    </submittedName>
</protein>
<dbReference type="AlphaFoldDB" id="A0A2A9E4Z3"/>
<evidence type="ECO:0000256" key="2">
    <source>
        <dbReference type="ARBA" id="ARBA00023239"/>
    </source>
</evidence>
<evidence type="ECO:0000256" key="1">
    <source>
        <dbReference type="ARBA" id="ARBA00022723"/>
    </source>
</evidence>